<evidence type="ECO:0000313" key="2">
    <source>
        <dbReference type="Proteomes" id="UP000627292"/>
    </source>
</evidence>
<reference evidence="1" key="2">
    <citation type="submission" date="2020-09" db="EMBL/GenBank/DDBJ databases">
        <authorList>
            <person name="Sun Q."/>
            <person name="Zhou Y."/>
        </authorList>
    </citation>
    <scope>NUCLEOTIDE SEQUENCE</scope>
    <source>
        <strain evidence="1">CGMCC 1.15290</strain>
    </source>
</reference>
<evidence type="ECO:0000313" key="1">
    <source>
        <dbReference type="EMBL" id="GGH81612.1"/>
    </source>
</evidence>
<proteinExistence type="predicted"/>
<gene>
    <name evidence="1" type="ORF">GCM10011379_54260</name>
</gene>
<dbReference type="Proteomes" id="UP000627292">
    <property type="component" value="Unassembled WGS sequence"/>
</dbReference>
<dbReference type="Pfam" id="PF11751">
    <property type="entry name" value="PorP_SprF"/>
    <property type="match status" value="1"/>
</dbReference>
<protein>
    <recommendedName>
        <fullName evidence="3">Type IX secretion system membrane protein, PorP/SprF family</fullName>
    </recommendedName>
</protein>
<accession>A0A917J3B6</accession>
<keyword evidence="2" id="KW-1185">Reference proteome</keyword>
<dbReference type="AlphaFoldDB" id="A0A917J3B6"/>
<evidence type="ECO:0008006" key="3">
    <source>
        <dbReference type="Google" id="ProtNLM"/>
    </source>
</evidence>
<dbReference type="InterPro" id="IPR019861">
    <property type="entry name" value="PorP/SprF_Bacteroidetes"/>
</dbReference>
<sequence>MRWWLCTIAIFFLILSGNGQDYTFSQFNELPLMRNPALAGVFNGDMRISGAWRNQWQSVTTPFQTGALSAEFKFPVREWNDWVTVGLQATYDVAGDIKLKRTQLLPVLNYHKSLSGNADDYLSVAFMGGPVNSQFDPTKLRMDDQFIGGTYDPNMPTNQTFERTGFNYWDASTGITYSSGFGENSRYYVGLGMFHLNKPKVAFYASNSNVYLNPKYAINIGATLPTSDFNRLILYGDYFIQGGYRQFLGGALYGTDLMQNYDDENVFSLYFGGYYRWNDALVPMVKMDMYDLSIGMSYDINISKLRSASQLRGGFELTATYKTKFAHRSEEASRVRCVWF</sequence>
<dbReference type="EMBL" id="BMIB01000006">
    <property type="protein sequence ID" value="GGH81612.1"/>
    <property type="molecule type" value="Genomic_DNA"/>
</dbReference>
<name>A0A917J3B6_9BACT</name>
<reference evidence="1" key="1">
    <citation type="journal article" date="2014" name="Int. J. Syst. Evol. Microbiol.">
        <title>Complete genome sequence of Corynebacterium casei LMG S-19264T (=DSM 44701T), isolated from a smear-ripened cheese.</title>
        <authorList>
            <consortium name="US DOE Joint Genome Institute (JGI-PGF)"/>
            <person name="Walter F."/>
            <person name="Albersmeier A."/>
            <person name="Kalinowski J."/>
            <person name="Ruckert C."/>
        </authorList>
    </citation>
    <scope>NUCLEOTIDE SEQUENCE</scope>
    <source>
        <strain evidence="1">CGMCC 1.15290</strain>
    </source>
</reference>
<organism evidence="1 2">
    <name type="scientific">Filimonas zeae</name>
    <dbReference type="NCBI Taxonomy" id="1737353"/>
    <lineage>
        <taxon>Bacteria</taxon>
        <taxon>Pseudomonadati</taxon>
        <taxon>Bacteroidota</taxon>
        <taxon>Chitinophagia</taxon>
        <taxon>Chitinophagales</taxon>
        <taxon>Chitinophagaceae</taxon>
        <taxon>Filimonas</taxon>
    </lineage>
</organism>
<comment type="caution">
    <text evidence="1">The sequence shown here is derived from an EMBL/GenBank/DDBJ whole genome shotgun (WGS) entry which is preliminary data.</text>
</comment>
<dbReference type="NCBIfam" id="TIGR03519">
    <property type="entry name" value="T9SS_PorP_fam"/>
    <property type="match status" value="1"/>
</dbReference>